<evidence type="ECO:0000256" key="2">
    <source>
        <dbReference type="SAM" id="SignalP"/>
    </source>
</evidence>
<evidence type="ECO:0000313" key="4">
    <source>
        <dbReference type="Proteomes" id="UP000006078"/>
    </source>
</evidence>
<feature type="chain" id="PRO_5039097212" description="Secreted protein" evidence="2">
    <location>
        <begin position="24"/>
        <end position="294"/>
    </location>
</feature>
<dbReference type="SUPFAM" id="SSF56601">
    <property type="entry name" value="beta-lactamase/transpeptidase-like"/>
    <property type="match status" value="1"/>
</dbReference>
<name>K0YEH7_9CORY</name>
<dbReference type="Proteomes" id="UP000006078">
    <property type="component" value="Unassembled WGS sequence"/>
</dbReference>
<dbReference type="InterPro" id="IPR012338">
    <property type="entry name" value="Beta-lactam/transpept-like"/>
</dbReference>
<dbReference type="RefSeq" id="WP_004601461.1">
    <property type="nucleotide sequence ID" value="NZ_JH815195.1"/>
</dbReference>
<evidence type="ECO:0000313" key="3">
    <source>
        <dbReference type="EMBL" id="EJZ81528.1"/>
    </source>
</evidence>
<dbReference type="HOGENOM" id="CLU_055774_2_0_11"/>
<dbReference type="Gene3D" id="3.40.710.10">
    <property type="entry name" value="DD-peptidase/beta-lactamase superfamily"/>
    <property type="match status" value="1"/>
</dbReference>
<evidence type="ECO:0008006" key="5">
    <source>
        <dbReference type="Google" id="ProtNLM"/>
    </source>
</evidence>
<dbReference type="AlphaFoldDB" id="K0YEH7"/>
<protein>
    <recommendedName>
        <fullName evidence="5">Secreted protein</fullName>
    </recommendedName>
</protein>
<accession>K0YEH7</accession>
<dbReference type="PROSITE" id="PS51257">
    <property type="entry name" value="PROKAR_LIPOPROTEIN"/>
    <property type="match status" value="1"/>
</dbReference>
<reference evidence="3 4" key="1">
    <citation type="submission" date="2012-08" db="EMBL/GenBank/DDBJ databases">
        <title>The Genome Sequence of Turicella otitidis ATCC 51513.</title>
        <authorList>
            <consortium name="The Broad Institute Genome Sequencing Platform"/>
            <person name="Earl A."/>
            <person name="Ward D."/>
            <person name="Feldgarden M."/>
            <person name="Gevers D."/>
            <person name="Huys G."/>
            <person name="Walker B."/>
            <person name="Young S.K."/>
            <person name="Zeng Q."/>
            <person name="Gargeya S."/>
            <person name="Fitzgerald M."/>
            <person name="Haas B."/>
            <person name="Abouelleil A."/>
            <person name="Alvarado L."/>
            <person name="Arachchi H.M."/>
            <person name="Berlin A.M."/>
            <person name="Chapman S.B."/>
            <person name="Goldberg J."/>
            <person name="Griggs A."/>
            <person name="Gujja S."/>
            <person name="Hansen M."/>
            <person name="Howarth C."/>
            <person name="Imamovic A."/>
            <person name="Larimer J."/>
            <person name="McCowen C."/>
            <person name="Montmayeur A."/>
            <person name="Murphy C."/>
            <person name="Neiman D."/>
            <person name="Pearson M."/>
            <person name="Priest M."/>
            <person name="Roberts A."/>
            <person name="Saif S."/>
            <person name="Shea T."/>
            <person name="Sisk P."/>
            <person name="Sykes S."/>
            <person name="Wortman J."/>
            <person name="Nusbaum C."/>
            <person name="Birren B."/>
        </authorList>
    </citation>
    <scope>NUCLEOTIDE SEQUENCE [LARGE SCALE GENOMIC DNA]</scope>
    <source>
        <strain evidence="3 4">ATCC 51513</strain>
    </source>
</reference>
<keyword evidence="2" id="KW-0732">Signal</keyword>
<dbReference type="STRING" id="29321.AAV33_03225"/>
<organism evidence="3 4">
    <name type="scientific">Corynebacterium otitidis ATCC 51513</name>
    <dbReference type="NCBI Taxonomy" id="883169"/>
    <lineage>
        <taxon>Bacteria</taxon>
        <taxon>Bacillati</taxon>
        <taxon>Actinomycetota</taxon>
        <taxon>Actinomycetes</taxon>
        <taxon>Mycobacteriales</taxon>
        <taxon>Corynebacteriaceae</taxon>
        <taxon>Corynebacterium</taxon>
    </lineage>
</organism>
<dbReference type="EMBL" id="AHAE01000074">
    <property type="protein sequence ID" value="EJZ81528.1"/>
    <property type="molecule type" value="Genomic_DNA"/>
</dbReference>
<comment type="caution">
    <text evidence="3">The sequence shown here is derived from an EMBL/GenBank/DDBJ whole genome shotgun (WGS) entry which is preliminary data.</text>
</comment>
<dbReference type="OrthoDB" id="3729831at2"/>
<feature type="signal peptide" evidence="2">
    <location>
        <begin position="1"/>
        <end position="23"/>
    </location>
</feature>
<gene>
    <name evidence="3" type="ORF">HMPREF9719_01571</name>
</gene>
<dbReference type="eggNOG" id="COG2367">
    <property type="taxonomic scope" value="Bacteria"/>
</dbReference>
<proteinExistence type="predicted"/>
<evidence type="ECO:0000256" key="1">
    <source>
        <dbReference type="SAM" id="MobiDB-lite"/>
    </source>
</evidence>
<feature type="region of interest" description="Disordered" evidence="1">
    <location>
        <begin position="27"/>
        <end position="62"/>
    </location>
</feature>
<sequence>MTYTRTVRRSVGATALAAALALAGCWGSGEPEPEAKVTETSTVTTTVTTSPATPPEAPNDEPDEITEALSEAIDGVLSAHGGEAAVVVFAPEAEAAAGEVGDDTAWSTMKVPVAMAALAEGAGSAADVDAALRASDNEAAERLWQALGPGREAAAKAEAQIGRLAPAPAVPAAAPRPGFSAFGQTQWALADQARFAYELPCDALGRDILRPLSAPAEGLGFGLSGVEVPAKAGWGPDEGGRYLVRQFGRVEGFGVAVAVRPAAGTFEAGQAALTDLAGALPSALVGRADGCEAR</sequence>
<keyword evidence="4" id="KW-1185">Reference proteome</keyword>
<feature type="compositionally biased region" description="Low complexity" evidence="1">
    <location>
        <begin position="38"/>
        <end position="51"/>
    </location>
</feature>